<evidence type="ECO:0000256" key="9">
    <source>
        <dbReference type="ARBA" id="ARBA00023125"/>
    </source>
</evidence>
<dbReference type="GO" id="GO:0140078">
    <property type="term" value="F:class I DNA-(apurinic or apyrimidinic site) endonuclease activity"/>
    <property type="evidence" value="ECO:0007669"/>
    <property type="project" value="UniProtKB-EC"/>
</dbReference>
<evidence type="ECO:0000256" key="11">
    <source>
        <dbReference type="ARBA" id="ARBA00023239"/>
    </source>
</evidence>
<dbReference type="EC" id="4.2.99.18" evidence="3"/>
<keyword evidence="7" id="KW-0378">Hydrolase</keyword>
<dbReference type="Pfam" id="PF06827">
    <property type="entry name" value="zf-FPG_IleRS"/>
    <property type="match status" value="1"/>
</dbReference>
<keyword evidence="11 17" id="KW-0456">Lyase</keyword>
<dbReference type="PROSITE" id="PS51066">
    <property type="entry name" value="ZF_FPG_2"/>
    <property type="match status" value="1"/>
</dbReference>
<evidence type="ECO:0000259" key="16">
    <source>
        <dbReference type="PROSITE" id="PS51068"/>
    </source>
</evidence>
<dbReference type="InterPro" id="IPR012319">
    <property type="entry name" value="FPG_cat"/>
</dbReference>
<dbReference type="SMART" id="SM01232">
    <property type="entry name" value="H2TH"/>
    <property type="match status" value="1"/>
</dbReference>
<dbReference type="InterPro" id="IPR035937">
    <property type="entry name" value="FPG_N"/>
</dbReference>
<dbReference type="RefSeq" id="WP_019950304.1">
    <property type="nucleotide sequence ID" value="NZ_JBHLVX010000042.1"/>
</dbReference>
<evidence type="ECO:0000256" key="2">
    <source>
        <dbReference type="ARBA" id="ARBA00009409"/>
    </source>
</evidence>
<reference evidence="17 18" key="1">
    <citation type="submission" date="2024-09" db="EMBL/GenBank/DDBJ databases">
        <authorList>
            <person name="Sun Q."/>
            <person name="Mori K."/>
        </authorList>
    </citation>
    <scope>NUCLEOTIDE SEQUENCE [LARGE SCALE GENOMIC DNA]</scope>
    <source>
        <strain evidence="17 18">CCM 7415</strain>
    </source>
</reference>
<keyword evidence="5" id="KW-0227">DNA damage</keyword>
<evidence type="ECO:0000256" key="4">
    <source>
        <dbReference type="ARBA" id="ARBA00022723"/>
    </source>
</evidence>
<dbReference type="InterPro" id="IPR015886">
    <property type="entry name" value="H2TH_FPG"/>
</dbReference>
<evidence type="ECO:0000256" key="5">
    <source>
        <dbReference type="ARBA" id="ARBA00022763"/>
    </source>
</evidence>
<comment type="caution">
    <text evidence="17">The sequence shown here is derived from an EMBL/GenBank/DDBJ whole genome shotgun (WGS) entry which is preliminary data.</text>
</comment>
<feature type="domain" description="Formamidopyrimidine-DNA glycosylase catalytic" evidence="16">
    <location>
        <begin position="2"/>
        <end position="94"/>
    </location>
</feature>
<dbReference type="PANTHER" id="PTHR42697">
    <property type="entry name" value="ENDONUCLEASE 8"/>
    <property type="match status" value="1"/>
</dbReference>
<dbReference type="SUPFAM" id="SSF57716">
    <property type="entry name" value="Glucocorticoid receptor-like (DNA-binding domain)"/>
    <property type="match status" value="1"/>
</dbReference>
<evidence type="ECO:0000256" key="7">
    <source>
        <dbReference type="ARBA" id="ARBA00022801"/>
    </source>
</evidence>
<name>A0ABV6G5B2_9GAMM</name>
<dbReference type="Pfam" id="PF01149">
    <property type="entry name" value="Fapy_DNA_glyco"/>
    <property type="match status" value="1"/>
</dbReference>
<proteinExistence type="inferred from homology"/>
<comment type="cofactor">
    <cofactor evidence="1">
        <name>Zn(2+)</name>
        <dbReference type="ChEBI" id="CHEBI:29105"/>
    </cofactor>
</comment>
<dbReference type="Gene3D" id="3.20.190.10">
    <property type="entry name" value="MutM-like, N-terminal"/>
    <property type="match status" value="1"/>
</dbReference>
<keyword evidence="17" id="KW-0540">Nuclease</keyword>
<evidence type="ECO:0000256" key="10">
    <source>
        <dbReference type="ARBA" id="ARBA00023204"/>
    </source>
</evidence>
<evidence type="ECO:0000256" key="8">
    <source>
        <dbReference type="ARBA" id="ARBA00022833"/>
    </source>
</evidence>
<dbReference type="Pfam" id="PF06831">
    <property type="entry name" value="H2TH"/>
    <property type="match status" value="1"/>
</dbReference>
<keyword evidence="12" id="KW-0511">Multifunctional enzyme</keyword>
<sequence length="275" mass="31564">MPEGPEIRRVADRLGKVLVGREIDEVWFAFDTLKPFEARLKGQKVVSVDSWGKALLTRFEDDHVIYSHNQLYGVWRIMRRGRQPAGRRSPRLHLATASHSAWLLSASDISLWRLDELDQHPFLAKLGPDLLTHDVSVDDIEARLDAGAWRSRRLGSLLLDQHLYAGIGNYLRSEILFFAGLHDRWRPRDLSGTARRRLAATMLDITHRAWRHAGVTNARQWREPMIAAGEPRRRWRHAVFNRAGLPCHACATPIEKHSVASRRLYYCPQCQPPPG</sequence>
<keyword evidence="18" id="KW-1185">Reference proteome</keyword>
<organism evidence="17 18">
    <name type="scientific">Kushneria aurantia</name>
    <dbReference type="NCBI Taxonomy" id="504092"/>
    <lineage>
        <taxon>Bacteria</taxon>
        <taxon>Pseudomonadati</taxon>
        <taxon>Pseudomonadota</taxon>
        <taxon>Gammaproteobacteria</taxon>
        <taxon>Oceanospirillales</taxon>
        <taxon>Halomonadaceae</taxon>
        <taxon>Kushneria</taxon>
    </lineage>
</organism>
<keyword evidence="8" id="KW-0862">Zinc</keyword>
<evidence type="ECO:0000256" key="6">
    <source>
        <dbReference type="ARBA" id="ARBA00022771"/>
    </source>
</evidence>
<keyword evidence="6 14" id="KW-0863">Zinc-finger</keyword>
<evidence type="ECO:0000313" key="18">
    <source>
        <dbReference type="Proteomes" id="UP001589814"/>
    </source>
</evidence>
<evidence type="ECO:0000256" key="1">
    <source>
        <dbReference type="ARBA" id="ARBA00001947"/>
    </source>
</evidence>
<keyword evidence="17" id="KW-0255">Endonuclease</keyword>
<evidence type="ECO:0000256" key="13">
    <source>
        <dbReference type="ARBA" id="ARBA00023295"/>
    </source>
</evidence>
<dbReference type="PANTHER" id="PTHR42697:SF1">
    <property type="entry name" value="ENDONUCLEASE 8"/>
    <property type="match status" value="1"/>
</dbReference>
<dbReference type="InterPro" id="IPR010979">
    <property type="entry name" value="Ribosomal_uS13-like_H2TH"/>
</dbReference>
<dbReference type="EMBL" id="JBHLVX010000042">
    <property type="protein sequence ID" value="MFC0268434.1"/>
    <property type="molecule type" value="Genomic_DNA"/>
</dbReference>
<dbReference type="SUPFAM" id="SSF81624">
    <property type="entry name" value="N-terminal domain of MutM-like DNA repair proteins"/>
    <property type="match status" value="1"/>
</dbReference>
<evidence type="ECO:0000259" key="15">
    <source>
        <dbReference type="PROSITE" id="PS51066"/>
    </source>
</evidence>
<gene>
    <name evidence="17" type="primary">nei</name>
    <name evidence="17" type="ORF">ACFFHW_10655</name>
</gene>
<keyword evidence="9" id="KW-0238">DNA-binding</keyword>
<dbReference type="NCBIfam" id="NF007763">
    <property type="entry name" value="PRK10445.1"/>
    <property type="match status" value="1"/>
</dbReference>
<dbReference type="SMART" id="SM00898">
    <property type="entry name" value="Fapy_DNA_glyco"/>
    <property type="match status" value="1"/>
</dbReference>
<protein>
    <recommendedName>
        <fullName evidence="3">DNA-(apurinic or apyrimidinic site) lyase</fullName>
        <ecNumber evidence="3">4.2.99.18</ecNumber>
    </recommendedName>
</protein>
<evidence type="ECO:0000313" key="17">
    <source>
        <dbReference type="EMBL" id="MFC0268434.1"/>
    </source>
</evidence>
<evidence type="ECO:0000256" key="3">
    <source>
        <dbReference type="ARBA" id="ARBA00012720"/>
    </source>
</evidence>
<evidence type="ECO:0000256" key="14">
    <source>
        <dbReference type="PROSITE-ProRule" id="PRU00391"/>
    </source>
</evidence>
<keyword evidence="13" id="KW-0326">Glycosidase</keyword>
<comment type="similarity">
    <text evidence="2">Belongs to the FPG family.</text>
</comment>
<keyword evidence="4" id="KW-0479">Metal-binding</keyword>
<dbReference type="InterPro" id="IPR000214">
    <property type="entry name" value="Znf_DNA_glyclase/AP_lyase"/>
</dbReference>
<keyword evidence="10" id="KW-0234">DNA repair</keyword>
<dbReference type="Proteomes" id="UP001589814">
    <property type="component" value="Unassembled WGS sequence"/>
</dbReference>
<evidence type="ECO:0000256" key="12">
    <source>
        <dbReference type="ARBA" id="ARBA00023268"/>
    </source>
</evidence>
<dbReference type="Gene3D" id="1.10.8.50">
    <property type="match status" value="1"/>
</dbReference>
<accession>A0ABV6G5B2</accession>
<feature type="domain" description="FPG-type" evidence="15">
    <location>
        <begin position="238"/>
        <end position="272"/>
    </location>
</feature>
<dbReference type="InterPro" id="IPR010663">
    <property type="entry name" value="Znf_FPG/IleRS"/>
</dbReference>
<dbReference type="SUPFAM" id="SSF46946">
    <property type="entry name" value="S13-like H2TH domain"/>
    <property type="match status" value="1"/>
</dbReference>
<dbReference type="PROSITE" id="PS51068">
    <property type="entry name" value="FPG_CAT"/>
    <property type="match status" value="1"/>
</dbReference>